<sequence length="404" mass="46434">MNEIHLQIRIGNEQLGSSATLLTLNEYLAIASSPRAITTVGDQIARGRNTEMQTLNCTVRLTLLIIMEVENMSNRNNKEIYDDDDVVQLPGFRFHPTDEELVSFYLRRKIEKKPIRIELIKQADIYKYDPWDLPKSTNVGEKDKEWYFFCKRGRKYKNSIRPNRVTGSGFWKATGIDRPIYDSASSGRDCIGLKKSLVYYRGAAGKGTKTDWMMHEFRLPATHDVKTTKHLDDKIIAQEALILSVSLFKRYKWWFITPSAHVAYGNPGNFSNNNRGVRFFEAEVVEVVMEEVWTLCRILKRNVSYRKCVPDWREVSDKKINYIINPIVDHHASSQTCSLEYSSDHNGQTSSYISFSAPIVNQNEIKNLYNSGQYPESYNNTANQHEFPGHFVSLTSQAPPASSF</sequence>
<keyword evidence="2" id="KW-0238">DNA-binding</keyword>
<evidence type="ECO:0000256" key="1">
    <source>
        <dbReference type="ARBA" id="ARBA00023015"/>
    </source>
</evidence>
<proteinExistence type="predicted"/>
<dbReference type="Pfam" id="PF02365">
    <property type="entry name" value="NAM"/>
    <property type="match status" value="1"/>
</dbReference>
<keyword evidence="4" id="KW-0539">Nucleus</keyword>
<protein>
    <recommendedName>
        <fullName evidence="5">NAC domain-containing protein</fullName>
    </recommendedName>
</protein>
<dbReference type="EMBL" id="JABTTQ020000009">
    <property type="protein sequence ID" value="KAK6149521.1"/>
    <property type="molecule type" value="Genomic_DNA"/>
</dbReference>
<evidence type="ECO:0000313" key="7">
    <source>
        <dbReference type="Proteomes" id="UP001318860"/>
    </source>
</evidence>
<evidence type="ECO:0000256" key="3">
    <source>
        <dbReference type="ARBA" id="ARBA00023163"/>
    </source>
</evidence>
<dbReference type="InterPro" id="IPR036093">
    <property type="entry name" value="NAC_dom_sf"/>
</dbReference>
<evidence type="ECO:0000256" key="2">
    <source>
        <dbReference type="ARBA" id="ARBA00023125"/>
    </source>
</evidence>
<keyword evidence="3" id="KW-0804">Transcription</keyword>
<dbReference type="SUPFAM" id="SSF101941">
    <property type="entry name" value="NAC domain"/>
    <property type="match status" value="1"/>
</dbReference>
<comment type="caution">
    <text evidence="6">The sequence shown here is derived from an EMBL/GenBank/DDBJ whole genome shotgun (WGS) entry which is preliminary data.</text>
</comment>
<accession>A0ABR0WSC9</accession>
<dbReference type="Proteomes" id="UP001318860">
    <property type="component" value="Unassembled WGS sequence"/>
</dbReference>
<dbReference type="Gene3D" id="2.170.150.80">
    <property type="entry name" value="NAC domain"/>
    <property type="match status" value="1"/>
</dbReference>
<dbReference type="PANTHER" id="PTHR31744">
    <property type="entry name" value="PROTEIN CUP-SHAPED COTYLEDON 2-RELATED"/>
    <property type="match status" value="1"/>
</dbReference>
<evidence type="ECO:0000256" key="4">
    <source>
        <dbReference type="ARBA" id="ARBA00023242"/>
    </source>
</evidence>
<gene>
    <name evidence="6" type="ORF">DH2020_017046</name>
</gene>
<feature type="domain" description="NAC" evidence="5">
    <location>
        <begin position="88"/>
        <end position="238"/>
    </location>
</feature>
<dbReference type="PROSITE" id="PS51005">
    <property type="entry name" value="NAC"/>
    <property type="match status" value="1"/>
</dbReference>
<name>A0ABR0WSC9_REHGL</name>
<evidence type="ECO:0000313" key="6">
    <source>
        <dbReference type="EMBL" id="KAK6149521.1"/>
    </source>
</evidence>
<evidence type="ECO:0000259" key="5">
    <source>
        <dbReference type="PROSITE" id="PS51005"/>
    </source>
</evidence>
<reference evidence="6 7" key="1">
    <citation type="journal article" date="2021" name="Comput. Struct. Biotechnol. J.">
        <title>De novo genome assembly of the potent medicinal plant Rehmannia glutinosa using nanopore technology.</title>
        <authorList>
            <person name="Ma L."/>
            <person name="Dong C."/>
            <person name="Song C."/>
            <person name="Wang X."/>
            <person name="Zheng X."/>
            <person name="Niu Y."/>
            <person name="Chen S."/>
            <person name="Feng W."/>
        </authorList>
    </citation>
    <scope>NUCLEOTIDE SEQUENCE [LARGE SCALE GENOMIC DNA]</scope>
    <source>
        <strain evidence="6">DH-2019</strain>
    </source>
</reference>
<keyword evidence="1" id="KW-0805">Transcription regulation</keyword>
<organism evidence="6 7">
    <name type="scientific">Rehmannia glutinosa</name>
    <name type="common">Chinese foxglove</name>
    <dbReference type="NCBI Taxonomy" id="99300"/>
    <lineage>
        <taxon>Eukaryota</taxon>
        <taxon>Viridiplantae</taxon>
        <taxon>Streptophyta</taxon>
        <taxon>Embryophyta</taxon>
        <taxon>Tracheophyta</taxon>
        <taxon>Spermatophyta</taxon>
        <taxon>Magnoliopsida</taxon>
        <taxon>eudicotyledons</taxon>
        <taxon>Gunneridae</taxon>
        <taxon>Pentapetalae</taxon>
        <taxon>asterids</taxon>
        <taxon>lamiids</taxon>
        <taxon>Lamiales</taxon>
        <taxon>Orobanchaceae</taxon>
        <taxon>Rehmannieae</taxon>
        <taxon>Rehmannia</taxon>
    </lineage>
</organism>
<dbReference type="PANTHER" id="PTHR31744:SF65">
    <property type="entry name" value="TRANSCRIPTION FACTOR JUNGBRUNNEN 1"/>
    <property type="match status" value="1"/>
</dbReference>
<keyword evidence="7" id="KW-1185">Reference proteome</keyword>
<dbReference type="InterPro" id="IPR003441">
    <property type="entry name" value="NAC-dom"/>
</dbReference>